<gene>
    <name evidence="2" type="ORF">ABC228_02255</name>
</gene>
<sequence length="113" mass="12819">MLNSNGFTVTESLISLSILIIITTAWIPLYSLISQEKQIHSDKRIITDQLHDELQLVLWDNNTLLPKVSEKTIGATPVKLSFKLTKESLIKGCAQWNNIAQRSEEVCLYGYQN</sequence>
<accession>A0ABU9XFS2</accession>
<dbReference type="Proteomes" id="UP001444625">
    <property type="component" value="Unassembled WGS sequence"/>
</dbReference>
<evidence type="ECO:0008006" key="4">
    <source>
        <dbReference type="Google" id="ProtNLM"/>
    </source>
</evidence>
<keyword evidence="1" id="KW-0472">Membrane</keyword>
<feature type="transmembrane region" description="Helical" evidence="1">
    <location>
        <begin position="12"/>
        <end position="33"/>
    </location>
</feature>
<keyword evidence="1" id="KW-1133">Transmembrane helix</keyword>
<comment type="caution">
    <text evidence="2">The sequence shown here is derived from an EMBL/GenBank/DDBJ whole genome shotgun (WGS) entry which is preliminary data.</text>
</comment>
<proteinExistence type="predicted"/>
<keyword evidence="1" id="KW-0812">Transmembrane</keyword>
<keyword evidence="3" id="KW-1185">Reference proteome</keyword>
<name>A0ABU9XFS2_9BACI</name>
<protein>
    <recommendedName>
        <fullName evidence="4">Prepilin-type N-terminal cleavage/methylation domain-containing protein</fullName>
    </recommendedName>
</protein>
<dbReference type="EMBL" id="JBDIML010000001">
    <property type="protein sequence ID" value="MEN2765994.1"/>
    <property type="molecule type" value="Genomic_DNA"/>
</dbReference>
<evidence type="ECO:0000313" key="3">
    <source>
        <dbReference type="Proteomes" id="UP001444625"/>
    </source>
</evidence>
<organism evidence="2 3">
    <name type="scientific">Ornithinibacillus xuwenensis</name>
    <dbReference type="NCBI Taxonomy" id="3144668"/>
    <lineage>
        <taxon>Bacteria</taxon>
        <taxon>Bacillati</taxon>
        <taxon>Bacillota</taxon>
        <taxon>Bacilli</taxon>
        <taxon>Bacillales</taxon>
        <taxon>Bacillaceae</taxon>
        <taxon>Ornithinibacillus</taxon>
    </lineage>
</organism>
<reference evidence="2 3" key="1">
    <citation type="submission" date="2024-05" db="EMBL/GenBank/DDBJ databases">
        <authorList>
            <person name="Haq I."/>
            <person name="Ullah Z."/>
            <person name="Ahmad R."/>
            <person name="Li M."/>
            <person name="Tong Y."/>
        </authorList>
    </citation>
    <scope>NUCLEOTIDE SEQUENCE [LARGE SCALE GENOMIC DNA]</scope>
    <source>
        <strain evidence="2 3">16A2E</strain>
    </source>
</reference>
<evidence type="ECO:0000256" key="1">
    <source>
        <dbReference type="SAM" id="Phobius"/>
    </source>
</evidence>
<evidence type="ECO:0000313" key="2">
    <source>
        <dbReference type="EMBL" id="MEN2765994.1"/>
    </source>
</evidence>
<dbReference type="RefSeq" id="WP_345823458.1">
    <property type="nucleotide sequence ID" value="NZ_JBDIML010000001.1"/>
</dbReference>